<dbReference type="Gene3D" id="3.40.50.2000">
    <property type="entry name" value="Glycogen Phosphorylase B"/>
    <property type="match status" value="2"/>
</dbReference>
<sequence length="1320" mass="149072">MADFLSKLARDAGQREPRMRRSAAARRQSRSEPGATKLNSSAKELATEGPASRQTEPPREVEQPAPATDLGDAARTLKGLGLFDEEFYAASYPDVIAVGADPFEHFFLYGYREGRKPNPIFDPIWYVTTYPDVQDTGVHPFLHYAMVGERDGRRPSPYFQPAWYREKYGIPEGESPLAHYLKNRLGPFSPIPEFDAQYYLQVYQDVAAAGVDPFEHFIFHGYKEGRNPSADFDTKFYIQRYFKGKTDQNPLLHYLEHRHEDGIYPSPPENEATIPAEIKRFTRPSPLFEELRPLPPGAKPRAKVLAYYLTQFHAFPENDRWWGTGFTEWTNIARGIPRFKDHYQPRIPRDLGFYSLADIETMRKQAKFAKAAGIHGFVYYYYWFNGKRLLEKPLEQFLETRDINMPFCLMWANENWTRRWDGMEGEVLISQDYLSDDDERLLSDFNRHFTDKRYIRVQGRPLLMIYRPRLIPDTANVIARWRAIFAKRFNEDPIIIMSQSFDDYDPTANGMDGVIEFPPHKLTKHVPLVNSEAKILDDTYAGQIYSYDDVAKYSLNEPRPKFPLIKTVVPSWDNDARRQGAGLVIQGSTPQKYEAWLSALVEQAQIHTFFGESFVCINAWNEWCEGAYLEPDLHFGSAYLNATARAATGLTRGLSVPKILLVGHDAFPSGAQHLLLNIGKTLRSAFNIEIDFLLLQGGAMEAEYASVAPLTVLKQASEIPAILRHFQEKGFTAAIANTAASGRAAKVLVGMGFRTVSLVHELPRILREKHLEKVARAAIESAHRVVFASDFVRDKLVEALGLDRTDERFLIRAQGSYKQIEPAPTEAGLVRKEFGIAAADKMVLGVGYADLRKGFDLFLQVWNLVRRRNGNVHFCWAGGIDPGLLEWLGPEIRQAEATGHFHLAGYRSDMQALYSASDVYALTSREDPFPTVALEALSVGVPVVAFQNSGGIPGFLLAENIGRVVPYCDVRAMAHAVENFLRWTPSHAERTHMTEIIQTKFAFSDYVRDLLRLAVPSLPTVSVAVPNYNYAHCLPERLYTIFDQNHPVEEVIVLDDCSSDDSISVIVKLADQRQRDLTLVINEQNSGSVFAQWAKAAEMAKGDFLWIAEADDLSEPTFISSLLALMSGDPDIALGFTDSKSIDADGAHLYASYKPYYATIEPGALSRTDVFDGRDFVARYLGVRNTILNVSSVLWRREELLRALNACRDRLKELRMAGDWLLYLEALEMPGAKIVYIGDPLNVHRRHAASVTHSLKAQKHVEEIETIHRLARERFGFGERELRAQTIYLQEVSAQLLATAADAAKPKRAAKAAARAAAER</sequence>
<evidence type="ECO:0000313" key="4">
    <source>
        <dbReference type="EMBL" id="MEY9467626.1"/>
    </source>
</evidence>
<dbReference type="InterPro" id="IPR001173">
    <property type="entry name" value="Glyco_trans_2-like"/>
</dbReference>
<evidence type="ECO:0000259" key="2">
    <source>
        <dbReference type="Pfam" id="PF00534"/>
    </source>
</evidence>
<evidence type="ECO:0000256" key="1">
    <source>
        <dbReference type="SAM" id="MobiDB-lite"/>
    </source>
</evidence>
<dbReference type="Proteomes" id="UP001565474">
    <property type="component" value="Unassembled WGS sequence"/>
</dbReference>
<dbReference type="Pfam" id="PF00534">
    <property type="entry name" value="Glycos_transf_1"/>
    <property type="match status" value="1"/>
</dbReference>
<gene>
    <name evidence="4" type="ORF">ABH992_000025</name>
</gene>
<dbReference type="PANTHER" id="PTHR41244">
    <property type="entry name" value="RHAMNAN SYNTHESIS F"/>
    <property type="match status" value="1"/>
</dbReference>
<feature type="region of interest" description="Disordered" evidence="1">
    <location>
        <begin position="1"/>
        <end position="71"/>
    </location>
</feature>
<dbReference type="InterPro" id="IPR001296">
    <property type="entry name" value="Glyco_trans_1"/>
</dbReference>
<dbReference type="Pfam" id="PF00535">
    <property type="entry name" value="Glycos_transf_2"/>
    <property type="match status" value="1"/>
</dbReference>
<dbReference type="CDD" id="cd03801">
    <property type="entry name" value="GT4_PimA-like"/>
    <property type="match status" value="1"/>
</dbReference>
<evidence type="ECO:0000313" key="5">
    <source>
        <dbReference type="Proteomes" id="UP001565474"/>
    </source>
</evidence>
<feature type="domain" description="Glycosyl transferase family 1" evidence="2">
    <location>
        <begin position="831"/>
        <end position="984"/>
    </location>
</feature>
<protein>
    <submittedName>
        <fullName evidence="4">Glycosyltransferase involved in cell wall biosynthesis</fullName>
    </submittedName>
</protein>
<dbReference type="InterPro" id="IPR029044">
    <property type="entry name" value="Nucleotide-diphossugar_trans"/>
</dbReference>
<dbReference type="Pfam" id="PF14307">
    <property type="entry name" value="Glyco_tran_WbsX"/>
    <property type="match status" value="1"/>
</dbReference>
<keyword evidence="5" id="KW-1185">Reference proteome</keyword>
<name>A0ABV4G6T6_9BRAD</name>
<feature type="compositionally biased region" description="Basic and acidic residues" evidence="1">
    <location>
        <begin position="8"/>
        <end position="19"/>
    </location>
</feature>
<accession>A0ABV4G6T6</accession>
<feature type="domain" description="Glycosyltransferase 2-like" evidence="3">
    <location>
        <begin position="1022"/>
        <end position="1150"/>
    </location>
</feature>
<reference evidence="4 5" key="1">
    <citation type="submission" date="2024-07" db="EMBL/GenBank/DDBJ databases">
        <title>Genomic Encyclopedia of Type Strains, Phase V (KMG-V): Genome sequencing to study the core and pangenomes of soil and plant-associated prokaryotes.</title>
        <authorList>
            <person name="Whitman W."/>
        </authorList>
    </citation>
    <scope>NUCLEOTIDE SEQUENCE [LARGE SCALE GENOMIC DNA]</scope>
    <source>
        <strain evidence="4 5">USDA 222</strain>
    </source>
</reference>
<dbReference type="Gene3D" id="3.90.550.10">
    <property type="entry name" value="Spore Coat Polysaccharide Biosynthesis Protein SpsA, Chain A"/>
    <property type="match status" value="1"/>
</dbReference>
<dbReference type="CDD" id="cd11579">
    <property type="entry name" value="Glyco_tran_WbsX"/>
    <property type="match status" value="1"/>
</dbReference>
<dbReference type="PANTHER" id="PTHR41244:SF1">
    <property type="entry name" value="GLYCOSYLTRANSFERASE"/>
    <property type="match status" value="1"/>
</dbReference>
<dbReference type="SUPFAM" id="SSF53756">
    <property type="entry name" value="UDP-Glycosyltransferase/glycogen phosphorylase"/>
    <property type="match status" value="1"/>
</dbReference>
<comment type="caution">
    <text evidence="4">The sequence shown here is derived from an EMBL/GenBank/DDBJ whole genome shotgun (WGS) entry which is preliminary data.</text>
</comment>
<evidence type="ECO:0000259" key="3">
    <source>
        <dbReference type="Pfam" id="PF00535"/>
    </source>
</evidence>
<dbReference type="SUPFAM" id="SSF53448">
    <property type="entry name" value="Nucleotide-diphospho-sugar transferases"/>
    <property type="match status" value="1"/>
</dbReference>
<dbReference type="Gene3D" id="3.20.20.80">
    <property type="entry name" value="Glycosidases"/>
    <property type="match status" value="1"/>
</dbReference>
<proteinExistence type="predicted"/>
<dbReference type="EMBL" id="JBGBZN010000001">
    <property type="protein sequence ID" value="MEY9467626.1"/>
    <property type="molecule type" value="Genomic_DNA"/>
</dbReference>
<dbReference type="InterPro" id="IPR032719">
    <property type="entry name" value="WbsX"/>
</dbReference>
<organism evidence="4 5">
    <name type="scientific">Bradyrhizobium yuanmingense</name>
    <dbReference type="NCBI Taxonomy" id="108015"/>
    <lineage>
        <taxon>Bacteria</taxon>
        <taxon>Pseudomonadati</taxon>
        <taxon>Pseudomonadota</taxon>
        <taxon>Alphaproteobacteria</taxon>
        <taxon>Hyphomicrobiales</taxon>
        <taxon>Nitrobacteraceae</taxon>
        <taxon>Bradyrhizobium</taxon>
    </lineage>
</organism>